<evidence type="ECO:0000313" key="10">
    <source>
        <dbReference type="Proteomes" id="UP000236488"/>
    </source>
</evidence>
<evidence type="ECO:0000256" key="1">
    <source>
        <dbReference type="ARBA" id="ARBA00004651"/>
    </source>
</evidence>
<evidence type="ECO:0000256" key="6">
    <source>
        <dbReference type="SAM" id="MobiDB-lite"/>
    </source>
</evidence>
<protein>
    <submittedName>
        <fullName evidence="9">Type II secretion system protein</fullName>
    </submittedName>
</protein>
<dbReference type="PANTHER" id="PTHR35007">
    <property type="entry name" value="INTEGRAL MEMBRANE PROTEIN-RELATED"/>
    <property type="match status" value="1"/>
</dbReference>
<comment type="subcellular location">
    <subcellularLocation>
        <location evidence="1">Cell membrane</location>
        <topology evidence="1">Multi-pass membrane protein</topology>
    </subcellularLocation>
</comment>
<reference evidence="9 10" key="1">
    <citation type="journal article" date="2018" name="Int. J. Syst. Evol. Microbiol.">
        <title>Rubneribacter badeniensis gen. nov., sp. nov. and Enteroscipio rubneri gen. nov., sp. nov., new members of the Eggerthellaceae isolated from human faeces.</title>
        <authorList>
            <person name="Danylec N."/>
            <person name="Gobl A."/>
            <person name="Stoll D.A."/>
            <person name="Hetzer B."/>
            <person name="Kulling S.E."/>
            <person name="Huch M."/>
        </authorList>
    </citation>
    <scope>NUCLEOTIDE SEQUENCE [LARGE SCALE GENOMIC DNA]</scope>
    <source>
        <strain evidence="9 10">ResAG-85</strain>
    </source>
</reference>
<dbReference type="InterPro" id="IPR018076">
    <property type="entry name" value="T2SS_GspF_dom"/>
</dbReference>
<dbReference type="Proteomes" id="UP000236488">
    <property type="component" value="Unassembled WGS sequence"/>
</dbReference>
<name>A0A2K2U530_9ACTN</name>
<dbReference type="InterPro" id="IPR042094">
    <property type="entry name" value="T2SS_GspF_sf"/>
</dbReference>
<feature type="transmembrane region" description="Helical" evidence="7">
    <location>
        <begin position="6"/>
        <end position="26"/>
    </location>
</feature>
<dbReference type="RefSeq" id="WP_087197337.1">
    <property type="nucleotide sequence ID" value="NZ_PPEL01000033.1"/>
</dbReference>
<feature type="domain" description="Type II secretion system protein GspF" evidence="8">
    <location>
        <begin position="135"/>
        <end position="259"/>
    </location>
</feature>
<dbReference type="Gene3D" id="1.20.81.30">
    <property type="entry name" value="Type II secretion system (T2SS), domain F"/>
    <property type="match status" value="1"/>
</dbReference>
<keyword evidence="10" id="KW-1185">Reference proteome</keyword>
<keyword evidence="3 7" id="KW-0812">Transmembrane</keyword>
<accession>A0A2K2U530</accession>
<feature type="region of interest" description="Disordered" evidence="6">
    <location>
        <begin position="306"/>
        <end position="328"/>
    </location>
</feature>
<evidence type="ECO:0000256" key="4">
    <source>
        <dbReference type="ARBA" id="ARBA00022989"/>
    </source>
</evidence>
<organism evidence="9 10">
    <name type="scientific">Rubneribacter badeniensis</name>
    <dbReference type="NCBI Taxonomy" id="2070688"/>
    <lineage>
        <taxon>Bacteria</taxon>
        <taxon>Bacillati</taxon>
        <taxon>Actinomycetota</taxon>
        <taxon>Coriobacteriia</taxon>
        <taxon>Eggerthellales</taxon>
        <taxon>Eggerthellaceae</taxon>
        <taxon>Rubneribacter</taxon>
    </lineage>
</organism>
<feature type="transmembrane region" description="Helical" evidence="7">
    <location>
        <begin position="96"/>
        <end position="114"/>
    </location>
</feature>
<evidence type="ECO:0000256" key="2">
    <source>
        <dbReference type="ARBA" id="ARBA00022475"/>
    </source>
</evidence>
<dbReference type="AlphaFoldDB" id="A0A2K2U530"/>
<evidence type="ECO:0000256" key="7">
    <source>
        <dbReference type="SAM" id="Phobius"/>
    </source>
</evidence>
<keyword evidence="5 7" id="KW-0472">Membrane</keyword>
<keyword evidence="4 7" id="KW-1133">Transmembrane helix</keyword>
<dbReference type="PANTHER" id="PTHR35007:SF1">
    <property type="entry name" value="PILUS ASSEMBLY PROTEIN"/>
    <property type="match status" value="1"/>
</dbReference>
<evidence type="ECO:0000313" key="9">
    <source>
        <dbReference type="EMBL" id="PNV65384.1"/>
    </source>
</evidence>
<evidence type="ECO:0000259" key="8">
    <source>
        <dbReference type="Pfam" id="PF00482"/>
    </source>
</evidence>
<sequence>MTGTTAVFAALAAGGCALALWAYALFRQERAAQRGEALSDRTLYEVGRKAAARRDARGARSKESGDWEGPSMRVRALAVAGGVLAAFVFATMLSGSALVGTCAAIGVVAARRAWQGRVRRKRRELLDRQFARMLPQLAASVRSSLTVERALRVACARMDDPLRDELTRVIADITYGTTLSDALEDMARRTGSGDVRTLAAAARMQQRFGGSLAPVLDMVAGHVNARLKAARELETEVAGTRLAKWFVALSMPCIFFMMFATNADFARFYTEEPLGWALLGGAVALEVIGLVSCRAITSLDEPKTRRARTARRAGGAEDKGGRAWLPLR</sequence>
<proteinExistence type="predicted"/>
<keyword evidence="2" id="KW-1003">Cell membrane</keyword>
<feature type="transmembrane region" description="Helical" evidence="7">
    <location>
        <begin position="242"/>
        <end position="261"/>
    </location>
</feature>
<dbReference type="EMBL" id="PPEL01000033">
    <property type="protein sequence ID" value="PNV65384.1"/>
    <property type="molecule type" value="Genomic_DNA"/>
</dbReference>
<evidence type="ECO:0000256" key="3">
    <source>
        <dbReference type="ARBA" id="ARBA00022692"/>
    </source>
</evidence>
<evidence type="ECO:0000256" key="5">
    <source>
        <dbReference type="ARBA" id="ARBA00023136"/>
    </source>
</evidence>
<gene>
    <name evidence="9" type="ORF">C2L80_06880</name>
</gene>
<dbReference type="GO" id="GO:0005886">
    <property type="term" value="C:plasma membrane"/>
    <property type="evidence" value="ECO:0007669"/>
    <property type="project" value="UniProtKB-SubCell"/>
</dbReference>
<comment type="caution">
    <text evidence="9">The sequence shown here is derived from an EMBL/GenBank/DDBJ whole genome shotgun (WGS) entry which is preliminary data.</text>
</comment>
<feature type="transmembrane region" description="Helical" evidence="7">
    <location>
        <begin position="273"/>
        <end position="296"/>
    </location>
</feature>
<feature type="transmembrane region" description="Helical" evidence="7">
    <location>
        <begin position="72"/>
        <end position="90"/>
    </location>
</feature>
<dbReference type="Pfam" id="PF00482">
    <property type="entry name" value="T2SSF"/>
    <property type="match status" value="1"/>
</dbReference>